<proteinExistence type="predicted"/>
<keyword evidence="1" id="KW-0472">Membrane</keyword>
<accession>A0ABU1YQ77</accession>
<keyword evidence="1" id="KW-1133">Transmembrane helix</keyword>
<evidence type="ECO:0000313" key="2">
    <source>
        <dbReference type="EMBL" id="MDR7271014.1"/>
    </source>
</evidence>
<evidence type="ECO:0000256" key="1">
    <source>
        <dbReference type="SAM" id="Phobius"/>
    </source>
</evidence>
<feature type="transmembrane region" description="Helical" evidence="1">
    <location>
        <begin position="49"/>
        <end position="67"/>
    </location>
</feature>
<reference evidence="2 3" key="1">
    <citation type="submission" date="2023-07" db="EMBL/GenBank/DDBJ databases">
        <title>Sorghum-associated microbial communities from plants grown in Nebraska, USA.</title>
        <authorList>
            <person name="Schachtman D."/>
        </authorList>
    </citation>
    <scope>NUCLEOTIDE SEQUENCE [LARGE SCALE GENOMIC DNA]</scope>
    <source>
        <strain evidence="2 3">BE314</strain>
    </source>
</reference>
<keyword evidence="1" id="KW-0812">Transmembrane</keyword>
<name>A0ABU1YQ77_ROSSA</name>
<keyword evidence="3" id="KW-1185">Reference proteome</keyword>
<gene>
    <name evidence="2" type="ORF">J2X20_003672</name>
</gene>
<dbReference type="EMBL" id="JAVDXU010000002">
    <property type="protein sequence ID" value="MDR7271014.1"/>
    <property type="molecule type" value="Genomic_DNA"/>
</dbReference>
<feature type="transmembrane region" description="Helical" evidence="1">
    <location>
        <begin position="16"/>
        <end position="37"/>
    </location>
</feature>
<organism evidence="2 3">
    <name type="scientific">Roseateles saccharophilus</name>
    <name type="common">Pseudomonas saccharophila</name>
    <dbReference type="NCBI Taxonomy" id="304"/>
    <lineage>
        <taxon>Bacteria</taxon>
        <taxon>Pseudomonadati</taxon>
        <taxon>Pseudomonadota</taxon>
        <taxon>Betaproteobacteria</taxon>
        <taxon>Burkholderiales</taxon>
        <taxon>Sphaerotilaceae</taxon>
        <taxon>Roseateles</taxon>
    </lineage>
</organism>
<dbReference type="Proteomes" id="UP001180453">
    <property type="component" value="Unassembled WGS sequence"/>
</dbReference>
<protein>
    <submittedName>
        <fullName evidence="2">Uncharacterized protein</fullName>
    </submittedName>
</protein>
<dbReference type="RefSeq" id="WP_310267461.1">
    <property type="nucleotide sequence ID" value="NZ_JAVDXU010000002.1"/>
</dbReference>
<comment type="caution">
    <text evidence="2">The sequence shown here is derived from an EMBL/GenBank/DDBJ whole genome shotgun (WGS) entry which is preliminary data.</text>
</comment>
<evidence type="ECO:0000313" key="3">
    <source>
        <dbReference type="Proteomes" id="UP001180453"/>
    </source>
</evidence>
<sequence>MIESLVKVYTRSDRDIGALTYVVVAFLTAFAVRAAMLVYERKFDDVWPLLPQAVPLLAVLVAVRVANRLLSNNNIIREDDRRQELVRTTHHLIAITKDLRARVGYAKAILTDGGRPRIALVQIAKSIEDRYETLLQRDGYRFLPGSCVDIITRISGDVFGIAALAEGIKQVTAAEPNSAFVLVPAKGDSPLSPQLDTLMADLQQLLDQLFELRDSIHPAKVGSEQ</sequence>